<dbReference type="Proteomes" id="UP001276659">
    <property type="component" value="Unassembled WGS sequence"/>
</dbReference>
<protein>
    <submittedName>
        <fullName evidence="3">Uncharacterized protein</fullName>
    </submittedName>
</protein>
<organism evidence="3 4">
    <name type="scientific">Lepraria neglecta</name>
    <dbReference type="NCBI Taxonomy" id="209136"/>
    <lineage>
        <taxon>Eukaryota</taxon>
        <taxon>Fungi</taxon>
        <taxon>Dikarya</taxon>
        <taxon>Ascomycota</taxon>
        <taxon>Pezizomycotina</taxon>
        <taxon>Lecanoromycetes</taxon>
        <taxon>OSLEUM clade</taxon>
        <taxon>Lecanoromycetidae</taxon>
        <taxon>Lecanorales</taxon>
        <taxon>Lecanorineae</taxon>
        <taxon>Stereocaulaceae</taxon>
        <taxon>Lepraria</taxon>
    </lineage>
</organism>
<dbReference type="EMBL" id="JASNWA010000006">
    <property type="protein sequence ID" value="KAK3175033.1"/>
    <property type="molecule type" value="Genomic_DNA"/>
</dbReference>
<evidence type="ECO:0000256" key="1">
    <source>
        <dbReference type="SAM" id="MobiDB-lite"/>
    </source>
</evidence>
<sequence length="138" mass="15275">MREGSLEPFPISNFLQSAYISSIRLAQMHQELRLRFEWEQHESHEITLVEEDAGGDTNQNEGTPLLPATEDSQPRYGYSYGKLRAMRSSGSNGDVSAITAVLAYHLVIITTGTWLPLRVSGRSKSKKDGSVQLLGVPV</sequence>
<keyword evidence="2" id="KW-1133">Transmembrane helix</keyword>
<keyword evidence="2" id="KW-0472">Membrane</keyword>
<feature type="transmembrane region" description="Helical" evidence="2">
    <location>
        <begin position="95"/>
        <end position="117"/>
    </location>
</feature>
<dbReference type="AlphaFoldDB" id="A0AAD9ZEJ6"/>
<gene>
    <name evidence="3" type="ORF">OEA41_002279</name>
</gene>
<evidence type="ECO:0000313" key="4">
    <source>
        <dbReference type="Proteomes" id="UP001276659"/>
    </source>
</evidence>
<keyword evidence="4" id="KW-1185">Reference proteome</keyword>
<keyword evidence="2" id="KW-0812">Transmembrane</keyword>
<reference evidence="3" key="1">
    <citation type="submission" date="2022-11" db="EMBL/GenBank/DDBJ databases">
        <title>Chromosomal genome sequence assembly and mating type (MAT) locus characterization of the leprose asexual lichenized fungus Lepraria neglecta (Nyl.) Erichsen.</title>
        <authorList>
            <person name="Allen J.L."/>
            <person name="Pfeffer B."/>
        </authorList>
    </citation>
    <scope>NUCLEOTIDE SEQUENCE</scope>
    <source>
        <strain evidence="3">Allen 5258</strain>
    </source>
</reference>
<feature type="region of interest" description="Disordered" evidence="1">
    <location>
        <begin position="49"/>
        <end position="74"/>
    </location>
</feature>
<evidence type="ECO:0000256" key="2">
    <source>
        <dbReference type="SAM" id="Phobius"/>
    </source>
</evidence>
<accession>A0AAD9ZEJ6</accession>
<name>A0AAD9ZEJ6_9LECA</name>
<comment type="caution">
    <text evidence="3">The sequence shown here is derived from an EMBL/GenBank/DDBJ whole genome shotgun (WGS) entry which is preliminary data.</text>
</comment>
<proteinExistence type="predicted"/>
<evidence type="ECO:0000313" key="3">
    <source>
        <dbReference type="EMBL" id="KAK3175033.1"/>
    </source>
</evidence>